<dbReference type="Proteomes" id="UP000887578">
    <property type="component" value="Unplaced"/>
</dbReference>
<sequence>MYMMLMTLLPFFFLLVLNAIIIIKQTNQANAKATSSAIQALETSSVTSATTFDATDCEKTRKPLQAKVSLISEAAVSPDDTITMIAVVILFLLCNTLALVVNLIETFFEPDALLLNMLTDTSNFLVVLNSSVNCIIYLIFNKEYRAVFIETVEVLRQKCCCWIGIYQTPRPESNQELLYKHSKPSESESTSTTPLAQHGNRVHISTTKKPPLPPSLMRDLESQLPKNGCGSGYQSYQNDATTSPVWQLQQQQQNGNSNNDDYWASVVAETSITFPSPALSYQHSNYDLSIPDDADEIDSGWDDENCSQATRYRHQCNQPPYQTSTWLAEVKITKKTAGRPHIYVKPISRNAQTNMSVTAL</sequence>
<proteinExistence type="predicted"/>
<feature type="region of interest" description="Disordered" evidence="5">
    <location>
        <begin position="176"/>
        <end position="223"/>
    </location>
</feature>
<feature type="signal peptide" evidence="7">
    <location>
        <begin position="1"/>
        <end position="19"/>
    </location>
</feature>
<evidence type="ECO:0000256" key="6">
    <source>
        <dbReference type="SAM" id="Phobius"/>
    </source>
</evidence>
<dbReference type="Gene3D" id="1.20.1070.10">
    <property type="entry name" value="Rhodopsin 7-helix transmembrane proteins"/>
    <property type="match status" value="1"/>
</dbReference>
<dbReference type="PROSITE" id="PS50262">
    <property type="entry name" value="G_PROTEIN_RECEP_F1_2"/>
    <property type="match status" value="1"/>
</dbReference>
<evidence type="ECO:0000256" key="5">
    <source>
        <dbReference type="SAM" id="MobiDB-lite"/>
    </source>
</evidence>
<evidence type="ECO:0000256" key="1">
    <source>
        <dbReference type="ARBA" id="ARBA00004370"/>
    </source>
</evidence>
<dbReference type="InterPro" id="IPR053326">
    <property type="entry name" value="GPCR1-like"/>
</dbReference>
<dbReference type="GO" id="GO:0016020">
    <property type="term" value="C:membrane"/>
    <property type="evidence" value="ECO:0007669"/>
    <property type="project" value="UniProtKB-SubCell"/>
</dbReference>
<reference evidence="10" key="1">
    <citation type="submission" date="2022-11" db="UniProtKB">
        <authorList>
            <consortium name="WormBaseParasite"/>
        </authorList>
    </citation>
    <scope>IDENTIFICATION</scope>
</reference>
<dbReference type="SUPFAM" id="SSF81321">
    <property type="entry name" value="Family A G protein-coupled receptor-like"/>
    <property type="match status" value="1"/>
</dbReference>
<evidence type="ECO:0000256" key="2">
    <source>
        <dbReference type="ARBA" id="ARBA00022692"/>
    </source>
</evidence>
<keyword evidence="2 6" id="KW-0812">Transmembrane</keyword>
<feature type="chain" id="PRO_5037846945" evidence="7">
    <location>
        <begin position="20"/>
        <end position="360"/>
    </location>
</feature>
<feature type="transmembrane region" description="Helical" evidence="6">
    <location>
        <begin position="82"/>
        <end position="104"/>
    </location>
</feature>
<comment type="subcellular location">
    <subcellularLocation>
        <location evidence="1">Membrane</location>
    </subcellularLocation>
</comment>
<evidence type="ECO:0000256" key="7">
    <source>
        <dbReference type="SAM" id="SignalP"/>
    </source>
</evidence>
<name>A0A914P416_9BILA</name>
<keyword evidence="9" id="KW-1185">Reference proteome</keyword>
<keyword evidence="4 6" id="KW-0472">Membrane</keyword>
<evidence type="ECO:0000313" key="9">
    <source>
        <dbReference type="Proteomes" id="UP000887578"/>
    </source>
</evidence>
<evidence type="ECO:0000256" key="4">
    <source>
        <dbReference type="ARBA" id="ARBA00023136"/>
    </source>
</evidence>
<protein>
    <submittedName>
        <fullName evidence="10">G-protein coupled receptors family 1 profile domain-containing protein</fullName>
    </submittedName>
</protein>
<feature type="domain" description="G-protein coupled receptors family 1 profile" evidence="8">
    <location>
        <begin position="1"/>
        <end position="137"/>
    </location>
</feature>
<keyword evidence="7" id="KW-0732">Signal</keyword>
<dbReference type="PANTHER" id="PTHR47632:SF4">
    <property type="entry name" value="G-PROTEIN COUPLED RECEPTORS FAMILY 1 PROFILE DOMAIN-CONTAINING PROTEIN"/>
    <property type="match status" value="1"/>
</dbReference>
<dbReference type="InterPro" id="IPR017452">
    <property type="entry name" value="GPCR_Rhodpsn_7TM"/>
</dbReference>
<dbReference type="PANTHER" id="PTHR47632">
    <property type="entry name" value="FMRFAMIDE PEPTIDE RECEPTOR FAMILY-RELATED"/>
    <property type="match status" value="1"/>
</dbReference>
<feature type="transmembrane region" description="Helical" evidence="6">
    <location>
        <begin position="124"/>
        <end position="140"/>
    </location>
</feature>
<evidence type="ECO:0000256" key="3">
    <source>
        <dbReference type="ARBA" id="ARBA00022989"/>
    </source>
</evidence>
<organism evidence="9 10">
    <name type="scientific">Panagrolaimus davidi</name>
    <dbReference type="NCBI Taxonomy" id="227884"/>
    <lineage>
        <taxon>Eukaryota</taxon>
        <taxon>Metazoa</taxon>
        <taxon>Ecdysozoa</taxon>
        <taxon>Nematoda</taxon>
        <taxon>Chromadorea</taxon>
        <taxon>Rhabditida</taxon>
        <taxon>Tylenchina</taxon>
        <taxon>Panagrolaimomorpha</taxon>
        <taxon>Panagrolaimoidea</taxon>
        <taxon>Panagrolaimidae</taxon>
        <taxon>Panagrolaimus</taxon>
    </lineage>
</organism>
<keyword evidence="3 6" id="KW-1133">Transmembrane helix</keyword>
<evidence type="ECO:0000313" key="10">
    <source>
        <dbReference type="WBParaSite" id="PDA_v2.g12034.t1"/>
    </source>
</evidence>
<accession>A0A914P416</accession>
<dbReference type="AlphaFoldDB" id="A0A914P416"/>
<evidence type="ECO:0000259" key="8">
    <source>
        <dbReference type="PROSITE" id="PS50262"/>
    </source>
</evidence>
<dbReference type="WBParaSite" id="PDA_v2.g12034.t1">
    <property type="protein sequence ID" value="PDA_v2.g12034.t1"/>
    <property type="gene ID" value="PDA_v2.g12034"/>
</dbReference>